<comment type="caution">
    <text evidence="2">The sequence shown here is derived from an EMBL/GenBank/DDBJ whole genome shotgun (WGS) entry which is preliminary data.</text>
</comment>
<proteinExistence type="predicted"/>
<gene>
    <name evidence="2" type="ORF">CDV36_001782</name>
</gene>
<reference evidence="2 3" key="1">
    <citation type="submission" date="2017-06" db="EMBL/GenBank/DDBJ databases">
        <title>Comparative genomic analysis of Ambrosia Fusariam Clade fungi.</title>
        <authorList>
            <person name="Stajich J.E."/>
            <person name="Carrillo J."/>
            <person name="Kijimoto T."/>
            <person name="Eskalen A."/>
            <person name="O'Donnell K."/>
            <person name="Kasson M."/>
        </authorList>
    </citation>
    <scope>NUCLEOTIDE SEQUENCE [LARGE SCALE GENOMIC DNA]</scope>
    <source>
        <strain evidence="2">UCR3666</strain>
    </source>
</reference>
<organism evidence="2 3">
    <name type="scientific">Fusarium kuroshium</name>
    <dbReference type="NCBI Taxonomy" id="2010991"/>
    <lineage>
        <taxon>Eukaryota</taxon>
        <taxon>Fungi</taxon>
        <taxon>Dikarya</taxon>
        <taxon>Ascomycota</taxon>
        <taxon>Pezizomycotina</taxon>
        <taxon>Sordariomycetes</taxon>
        <taxon>Hypocreomycetidae</taxon>
        <taxon>Hypocreales</taxon>
        <taxon>Nectriaceae</taxon>
        <taxon>Fusarium</taxon>
        <taxon>Fusarium solani species complex</taxon>
    </lineage>
</organism>
<dbReference type="PANTHER" id="PTHR33112:SF13">
    <property type="entry name" value="HETEROKARYON INCOMPATIBILITY DOMAIN-CONTAINING PROTEIN"/>
    <property type="match status" value="1"/>
</dbReference>
<evidence type="ECO:0000313" key="2">
    <source>
        <dbReference type="EMBL" id="RMJ18504.1"/>
    </source>
</evidence>
<protein>
    <recommendedName>
        <fullName evidence="1">Heterokaryon incompatibility domain-containing protein</fullName>
    </recommendedName>
</protein>
<evidence type="ECO:0000259" key="1">
    <source>
        <dbReference type="Pfam" id="PF06985"/>
    </source>
</evidence>
<dbReference type="Pfam" id="PF06985">
    <property type="entry name" value="HET"/>
    <property type="match status" value="1"/>
</dbReference>
<dbReference type="OrthoDB" id="5362512at2759"/>
<sequence>MRCKFCQGLSIEHLVELTKTEFGAMVVPHNAYYKHQPSIAALDASAEQGCDLCQLIVQALGATIDNAHFEFELEGFDRSQDSTVLATARGLAEFYDTTIRISINTMHVAWESPLSDVKMLEMLLVQIGPPKEVDDPLSDGGDDYEVVQPDLHPAELLITSQGASVHHDKYVIGRKEIDPVLDSKSNIAIAQSWISKCRNEHGSSCGAHKGDLPLPTRVIDVGSLGNNGNEKPKLAISQGAKGDYIALSHCWGGPIATVLQTTNIKDFCKALPYDQLPLNFKDAMNLTRRLGVRYIWIDSLCIMQDSSDDWTIESTKMAAVYENAVATIAALCSPGSSHGILRTAQHQSDPSDAVKIVGPGGEDLTLQVYRKDEDEDLRDLFENAPLTSRGWCFQESVLSRRVLYYGTKQVYWECGEGFQAANGVPGPNLFPKSGAGVNTLAEFLLQDFSTVEVPFQGEMRRKLLWNYYSTVSSYSRRKLTFNTDKLPAFSGLAQRLQPLIGYDYLAGLWMGDIKQGLLWGAYETGKSLEYVTPYRAPSWSWASRNGPVYFRRELNDKASDPGDVEILEAQAEPKDKRAPFAEVTGGHLLLRGLTLKLRRIHGKKIESDDPVGRATFDDHEMAGGRTGVLTHIYTPRTSESDPIICVGPDRPLFGLESQYQKFLGRDEQKDYLVLWVRRPTTWVPSSKEWKNDRVHCIILEKVEEVGVGDDVYRRVGYFVTYPDKHEDIREWKLRTLKII</sequence>
<dbReference type="InterPro" id="IPR010730">
    <property type="entry name" value="HET"/>
</dbReference>
<dbReference type="AlphaFoldDB" id="A0A3M2SLQ5"/>
<dbReference type="EMBL" id="NKUJ01000018">
    <property type="protein sequence ID" value="RMJ18504.1"/>
    <property type="molecule type" value="Genomic_DNA"/>
</dbReference>
<evidence type="ECO:0000313" key="3">
    <source>
        <dbReference type="Proteomes" id="UP000277212"/>
    </source>
</evidence>
<name>A0A3M2SLQ5_9HYPO</name>
<accession>A0A3M2SLQ5</accession>
<dbReference type="Proteomes" id="UP000277212">
    <property type="component" value="Unassembled WGS sequence"/>
</dbReference>
<dbReference type="PANTHER" id="PTHR33112">
    <property type="entry name" value="DOMAIN PROTEIN, PUTATIVE-RELATED"/>
    <property type="match status" value="1"/>
</dbReference>
<keyword evidence="3" id="KW-1185">Reference proteome</keyword>
<feature type="domain" description="Heterokaryon incompatibility" evidence="1">
    <location>
        <begin position="244"/>
        <end position="395"/>
    </location>
</feature>